<name>A0A8J3VQT3_9ACTN</name>
<dbReference type="AlphaFoldDB" id="A0A8J3VQT3"/>
<feature type="region of interest" description="Disordered" evidence="1">
    <location>
        <begin position="96"/>
        <end position="128"/>
    </location>
</feature>
<protein>
    <submittedName>
        <fullName evidence="2">Uncharacterized protein</fullName>
    </submittedName>
</protein>
<dbReference type="Proteomes" id="UP000642748">
    <property type="component" value="Unassembled WGS sequence"/>
</dbReference>
<reference evidence="2" key="1">
    <citation type="submission" date="2021-01" db="EMBL/GenBank/DDBJ databases">
        <title>Whole genome shotgun sequence of Rugosimonospora africana NBRC 104875.</title>
        <authorList>
            <person name="Komaki H."/>
            <person name="Tamura T."/>
        </authorList>
    </citation>
    <scope>NUCLEOTIDE SEQUENCE</scope>
    <source>
        <strain evidence="2">NBRC 104875</strain>
    </source>
</reference>
<evidence type="ECO:0000256" key="1">
    <source>
        <dbReference type="SAM" id="MobiDB-lite"/>
    </source>
</evidence>
<dbReference type="EMBL" id="BONZ01000027">
    <property type="protein sequence ID" value="GIH14668.1"/>
    <property type="molecule type" value="Genomic_DNA"/>
</dbReference>
<organism evidence="2 3">
    <name type="scientific">Rugosimonospora africana</name>
    <dbReference type="NCBI Taxonomy" id="556532"/>
    <lineage>
        <taxon>Bacteria</taxon>
        <taxon>Bacillati</taxon>
        <taxon>Actinomycetota</taxon>
        <taxon>Actinomycetes</taxon>
        <taxon>Micromonosporales</taxon>
        <taxon>Micromonosporaceae</taxon>
        <taxon>Rugosimonospora</taxon>
    </lineage>
</organism>
<comment type="caution">
    <text evidence="2">The sequence shown here is derived from an EMBL/GenBank/DDBJ whole genome shotgun (WGS) entry which is preliminary data.</text>
</comment>
<evidence type="ECO:0000313" key="3">
    <source>
        <dbReference type="Proteomes" id="UP000642748"/>
    </source>
</evidence>
<gene>
    <name evidence="2" type="ORF">Raf01_28400</name>
</gene>
<keyword evidence="3" id="KW-1185">Reference proteome</keyword>
<proteinExistence type="predicted"/>
<sequence>MIVCSDGVGPAAGSLPQPAAAATSATAAAIAVAGVARRRPIVPVLVVPVPVLVVPLPVVITVDPTTFRARSVPHVPRGSLRRPLLCLPVRNTNGVRVLPMGKQSKASTPTLPGPGDSGSPGSAWRSAP</sequence>
<feature type="compositionally biased region" description="Low complexity" evidence="1">
    <location>
        <begin position="107"/>
        <end position="122"/>
    </location>
</feature>
<accession>A0A8J3VQT3</accession>
<evidence type="ECO:0000313" key="2">
    <source>
        <dbReference type="EMBL" id="GIH14668.1"/>
    </source>
</evidence>